<dbReference type="Pfam" id="PF21075">
    <property type="entry name" value="GDH_ACT1"/>
    <property type="match status" value="1"/>
</dbReference>
<sequence length="1668" mass="189454">MESHVFAYEVFVEINTVMTESTDHFLDRLSQNIKDELPDLEHARLEKFSKLYFNRFPLNEIQGRSYKDMYGFLASWWKIMQKFKPGQSEVYVYNPNLEEHSWLCGHSVIQVRIVDMPFLTDSIRLELNRRNILVHFLKSQVIQSVRDDKGQLVDVLDRNAEVGTLSSKHHVQREALVYFEINLHTDRSELSALRDSIVAIIRELQAVVTDYKPMCDEVFKAKSNLDFALKNKTANSAAIKESQAFLEWLSEGHFTFLGYSEFEIAKEGNKNDSEMVLKEITDNRKGIFAISNTKVDPLPLSKFNSGMETFYQSSDCIAFTKSSSRSRVHRGVYSDYVVVKRFNNKGEVCGEIRFIGLYTSTVYDDKVRAIPLIRDKANDVITKTDIDENSYEGKALIRILETFPRDEMFQISSEELLRVITDVAQINERAQVRLFMRSDPYGKFVNCLVYVPRDLFSTQVREKIQELIASEIDAEECEFNTHFSESILARAHLVFKIKPNTTVSYDVKKLEQKTVDITRGWDENFLTALSEAMGEERGTKEYKIYKNAFSDAYRESYDARSAVSDIETLSHLSDSSPVAMSFYQPLNSKPNEIRFKVFHCEKPLELSTVVPVLENLGLRVLGEFPYDIEPAVGKTVWLHDFSLVFDGNGDIDVGSSKRIFQEAFEAIWLGKAENDAFNRLVLGARLSWREVSIMRAYARYMKQTVVNFGQSYVANTLGSHVDITRNLIALFKGKFDPRVNQFTKQDVSRIERLQTKIIDALENVDNLNDDRIVRRYLDLIKATLRTNYYQKTAEGEEKEYISFKLSPRDIPDIPEPRPLYEIFVYSPRMEGVHLRGGPVARGGLRWSDRLQDYRTEVLGLVKAQQVKNAVIVPNGAKGGFVVKQPPKEPTRQAMQAEAIKCYKTFIKGLLDITDNIVGGETVSPMQVVRHDGDDPYLVVAADKGTATFSDIANEISIEYKHWLGDAFASGGSQGYDHKGMGITARGAWVSVQRHFKEKGVNIQEEDFTVIGVGDMSGDVFGNGMLLSKHIRLVAAFNHLSIFIDPNPDAATSYKERERLFANPQLGWNDYDAKLISKGGGVFSRAAKSIILTPEMKVRFGISEDRLSPTDLINRLMKSPVDLIWNGGIGTYVKSSEEVNADVGDKSNDMLRIDGKDLRCKVFGEGGNLGMTQLGRVEYCLHGGACNTDFIDNAAGVDCSDHEVNIKILIDKLVAQGDLTEKHRNQLLVDMTDSVSELVLENNYQQTQAISLADHSGHERFAEFRRLISQLETEGRLNRKLEFLPDEESLLERHSHNKSLTRPELSVLISYVKVILKELLANDDIAGDQYIVNIIESAFPPLLREKFPSEIYDHVLRKEIVATQLANDLVNNGGITFFHRLLESTGAPATTIARAYVTARDSFQMPSLRKEIEALDFKQTNTVQMEELDDLVRRVRRGTRWFLRNRRSRLNPSEEIEHFSNSLTELSDIMPSVLTGEELEQWQATYDRSLGLGFSDRYAKASALPSNLYSGLGVVEAANHSGADLKRVAHIFFYLSDKLGLNWFSKQISDVSVENYWQAMARESFLDDMEGQIRSLTESFVRLQPTQMSLEETFDVWAQQHKDMYDRWISMMLELQSTSVSDFAMFSVAMRELYDLAQASSYCQNLGDDSPACTTGTPLQAVESTKASA</sequence>
<evidence type="ECO:0000256" key="1">
    <source>
        <dbReference type="ARBA" id="ARBA00023002"/>
    </source>
</evidence>
<dbReference type="InterPro" id="IPR036291">
    <property type="entry name" value="NAD(P)-bd_dom_sf"/>
</dbReference>
<dbReference type="InterPro" id="IPR049059">
    <property type="entry name" value="NAD_Glu_DH_HM1"/>
</dbReference>
<evidence type="ECO:0000259" key="4">
    <source>
        <dbReference type="Pfam" id="PF21075"/>
    </source>
</evidence>
<dbReference type="Pfam" id="PF21076">
    <property type="entry name" value="GDH_ACT2"/>
    <property type="match status" value="1"/>
</dbReference>
<evidence type="ECO:0000259" key="2">
    <source>
        <dbReference type="Pfam" id="PF05088"/>
    </source>
</evidence>
<dbReference type="InterPro" id="IPR048381">
    <property type="entry name" value="GDH_C"/>
</dbReference>
<dbReference type="SUPFAM" id="SSF53223">
    <property type="entry name" value="Aminoacid dehydrogenase-like, N-terminal domain"/>
    <property type="match status" value="1"/>
</dbReference>
<organism evidence="7 8">
    <name type="scientific">Sessilibacter corallicola</name>
    <dbReference type="NCBI Taxonomy" id="2904075"/>
    <lineage>
        <taxon>Bacteria</taxon>
        <taxon>Pseudomonadati</taxon>
        <taxon>Pseudomonadota</taxon>
        <taxon>Gammaproteobacteria</taxon>
        <taxon>Cellvibrionales</taxon>
        <taxon>Cellvibrionaceae</taxon>
        <taxon>Sessilibacter</taxon>
    </lineage>
</organism>
<feature type="domain" description="NAD-glutamate dehydrogenase N-terminal ACT1" evidence="4">
    <location>
        <begin position="48"/>
        <end position="196"/>
    </location>
</feature>
<keyword evidence="1" id="KW-0560">Oxidoreductase</keyword>
<accession>A0ABQ0AAD7</accession>
<dbReference type="RefSeq" id="WP_353303354.1">
    <property type="nucleotide sequence ID" value="NZ_BAABWN010000007.1"/>
</dbReference>
<dbReference type="InterPro" id="IPR046346">
    <property type="entry name" value="Aminoacid_DH-like_N_sf"/>
</dbReference>
<keyword evidence="8" id="KW-1185">Reference proteome</keyword>
<dbReference type="InterPro" id="IPR007780">
    <property type="entry name" value="NAD_Glu_DH_bac"/>
</dbReference>
<dbReference type="EMBL" id="BAABWN010000007">
    <property type="protein sequence ID" value="GAA6168625.1"/>
    <property type="molecule type" value="Genomic_DNA"/>
</dbReference>
<dbReference type="InterPro" id="IPR049058">
    <property type="entry name" value="NAD_Glu_DH_HM2"/>
</dbReference>
<dbReference type="PANTHER" id="PTHR43403:SF1">
    <property type="entry name" value="NAD-SPECIFIC GLUTAMATE DEHYDROGENASE"/>
    <property type="match status" value="1"/>
</dbReference>
<feature type="domain" description="NAD-glutamate dehydrogenase ACT3" evidence="6">
    <location>
        <begin position="578"/>
        <end position="653"/>
    </location>
</feature>
<reference evidence="7 8" key="1">
    <citation type="submission" date="2024-04" db="EMBL/GenBank/DDBJ databases">
        <title>Draft genome sequence of Sessilibacter corallicola NBRC 116591.</title>
        <authorList>
            <person name="Miyakawa T."/>
            <person name="Kusuya Y."/>
            <person name="Miura T."/>
        </authorList>
    </citation>
    <scope>NUCLEOTIDE SEQUENCE [LARGE SCALE GENOMIC DNA]</scope>
    <source>
        <strain evidence="7 8">KU-00831-HH</strain>
    </source>
</reference>
<dbReference type="SUPFAM" id="SSF51735">
    <property type="entry name" value="NAD(P)-binding Rossmann-fold domains"/>
    <property type="match status" value="1"/>
</dbReference>
<evidence type="ECO:0000259" key="6">
    <source>
        <dbReference type="Pfam" id="PF21077"/>
    </source>
</evidence>
<dbReference type="PANTHER" id="PTHR43403">
    <property type="entry name" value="NAD-SPECIFIC GLUTAMATE DEHYDROGENASE"/>
    <property type="match status" value="1"/>
</dbReference>
<dbReference type="Pfam" id="PF21079">
    <property type="entry name" value="GDH_HM2"/>
    <property type="match status" value="1"/>
</dbReference>
<dbReference type="Proteomes" id="UP001465153">
    <property type="component" value="Unassembled WGS sequence"/>
</dbReference>
<dbReference type="InterPro" id="IPR024727">
    <property type="entry name" value="NAD_Glu_DH_N_ACT1"/>
</dbReference>
<dbReference type="Pfam" id="PF05088">
    <property type="entry name" value="Bac_GDH_CD"/>
    <property type="match status" value="1"/>
</dbReference>
<dbReference type="Pfam" id="PF21077">
    <property type="entry name" value="GDH_ACT3"/>
    <property type="match status" value="1"/>
</dbReference>
<feature type="domain" description="NAD-glutamate dehydrogenase ACT2" evidence="5">
    <location>
        <begin position="433"/>
        <end position="522"/>
    </location>
</feature>
<dbReference type="PIRSF" id="PIRSF036761">
    <property type="entry name" value="GDH_Mll4104"/>
    <property type="match status" value="1"/>
</dbReference>
<evidence type="ECO:0000313" key="7">
    <source>
        <dbReference type="EMBL" id="GAA6168625.1"/>
    </source>
</evidence>
<feature type="domain" description="NAD-specific glutamate dehydrogenase C-terminal" evidence="3">
    <location>
        <begin position="1297"/>
        <end position="1633"/>
    </location>
</feature>
<name>A0ABQ0AAD7_9GAMM</name>
<dbReference type="InterPro" id="IPR049064">
    <property type="entry name" value="NAD_Glu_DH_ACT3"/>
</dbReference>
<evidence type="ECO:0000259" key="5">
    <source>
        <dbReference type="Pfam" id="PF21076"/>
    </source>
</evidence>
<dbReference type="Pfam" id="PF21074">
    <property type="entry name" value="GDH_C"/>
    <property type="match status" value="1"/>
</dbReference>
<evidence type="ECO:0000313" key="8">
    <source>
        <dbReference type="Proteomes" id="UP001465153"/>
    </source>
</evidence>
<comment type="caution">
    <text evidence="7">The sequence shown here is derived from an EMBL/GenBank/DDBJ whole genome shotgun (WGS) entry which is preliminary data.</text>
</comment>
<evidence type="ECO:0000259" key="3">
    <source>
        <dbReference type="Pfam" id="PF21074"/>
    </source>
</evidence>
<dbReference type="InterPro" id="IPR049062">
    <property type="entry name" value="NAD_Glu_DH_ACT2"/>
</dbReference>
<dbReference type="Pfam" id="PF21078">
    <property type="entry name" value="GDH_HM3"/>
    <property type="match status" value="1"/>
</dbReference>
<proteinExistence type="predicted"/>
<gene>
    <name evidence="7" type="primary">gdhB_2</name>
    <name evidence="7" type="ORF">NBRC116591_24360</name>
</gene>
<protein>
    <submittedName>
        <fullName evidence="7">NAD-glutamate dehydrogenase GdhB</fullName>
    </submittedName>
</protein>
<dbReference type="InterPro" id="IPR049056">
    <property type="entry name" value="NAD_Glu_DH_HM3"/>
</dbReference>
<feature type="domain" description="NAD-glutamate dehydrogenase catalytic" evidence="2">
    <location>
        <begin position="757"/>
        <end position="1251"/>
    </location>
</feature>
<dbReference type="InterPro" id="IPR028971">
    <property type="entry name" value="NAD-GDH_cat"/>
</dbReference>
<dbReference type="Pfam" id="PF21073">
    <property type="entry name" value="GDH_HM1"/>
    <property type="match status" value="1"/>
</dbReference>